<dbReference type="Pfam" id="PF10257">
    <property type="entry name" value="RAI16-like"/>
    <property type="match status" value="1"/>
</dbReference>
<dbReference type="Pfam" id="PF19314">
    <property type="entry name" value="DUF5917"/>
    <property type="match status" value="1"/>
</dbReference>
<reference evidence="4" key="1">
    <citation type="submission" date="2015-12" db="EMBL/GenBank/DDBJ databases">
        <title>De novo transcriptome assembly of four potential Pierce s Disease insect vectors from Arizona vineyards.</title>
        <authorList>
            <person name="Tassone E.E."/>
        </authorList>
    </citation>
    <scope>NUCLEOTIDE SEQUENCE</scope>
</reference>
<accession>A0A1B6CC79</accession>
<evidence type="ECO:0000313" key="4">
    <source>
        <dbReference type="EMBL" id="JAS10999.1"/>
    </source>
</evidence>
<feature type="domain" description="FHF complex subunit HOOK-interacting protein C-terminal" evidence="3">
    <location>
        <begin position="622"/>
        <end position="714"/>
    </location>
</feature>
<dbReference type="InterPro" id="IPR016024">
    <property type="entry name" value="ARM-type_fold"/>
</dbReference>
<dbReference type="Pfam" id="PF19311">
    <property type="entry name" value="KELAA"/>
    <property type="match status" value="1"/>
</dbReference>
<evidence type="ECO:0000256" key="1">
    <source>
        <dbReference type="ARBA" id="ARBA00024336"/>
    </source>
</evidence>
<dbReference type="InterPro" id="IPR019384">
    <property type="entry name" value="FHIP"/>
</dbReference>
<evidence type="ECO:0000256" key="2">
    <source>
        <dbReference type="SAM" id="MobiDB-lite"/>
    </source>
</evidence>
<dbReference type="PANTHER" id="PTHR21705:SF12">
    <property type="entry name" value="FHF COMPLEX SUBUNIT HOOK-INTERACTING PROTEIN C-TERMINAL DOMAIN-CONTAINING PROTEIN"/>
    <property type="match status" value="1"/>
</dbReference>
<evidence type="ECO:0000313" key="5">
    <source>
        <dbReference type="EMBL" id="JAS22290.1"/>
    </source>
</evidence>
<feature type="region of interest" description="Disordered" evidence="2">
    <location>
        <begin position="512"/>
        <end position="539"/>
    </location>
</feature>
<feature type="region of interest" description="Disordered" evidence="2">
    <location>
        <begin position="176"/>
        <end position="201"/>
    </location>
</feature>
<dbReference type="EMBL" id="GEDC01015008">
    <property type="protein sequence ID" value="JAS22290.1"/>
    <property type="molecule type" value="Transcribed_RNA"/>
</dbReference>
<protein>
    <recommendedName>
        <fullName evidence="3">FHF complex subunit HOOK-interacting protein C-terminal domain-containing protein</fullName>
    </recommendedName>
</protein>
<dbReference type="AlphaFoldDB" id="A0A1B6CC79"/>
<name>A0A1B6CC79_9HEMI</name>
<feature type="compositionally biased region" description="Low complexity" evidence="2">
    <location>
        <begin position="188"/>
        <end position="201"/>
    </location>
</feature>
<organism evidence="4">
    <name type="scientific">Clastoptera arizonana</name>
    <name type="common">Arizona spittle bug</name>
    <dbReference type="NCBI Taxonomy" id="38151"/>
    <lineage>
        <taxon>Eukaryota</taxon>
        <taxon>Metazoa</taxon>
        <taxon>Ecdysozoa</taxon>
        <taxon>Arthropoda</taxon>
        <taxon>Hexapoda</taxon>
        <taxon>Insecta</taxon>
        <taxon>Pterygota</taxon>
        <taxon>Neoptera</taxon>
        <taxon>Paraneoptera</taxon>
        <taxon>Hemiptera</taxon>
        <taxon>Auchenorrhyncha</taxon>
        <taxon>Cercopoidea</taxon>
        <taxon>Clastopteridae</taxon>
        <taxon>Clastoptera</taxon>
    </lineage>
</organism>
<proteinExistence type="inferred from homology"/>
<dbReference type="InterPro" id="IPR045669">
    <property type="entry name" value="FHIP_C"/>
</dbReference>
<comment type="similarity">
    <text evidence="1">Belongs to the FHIP family.</text>
</comment>
<sequence length="752" mass="84611">MIGRFSEVLQNAADALAPPAPLYDDFVYHWKRLMKHYLDVAPMNKVPVEVTNIPAHLDQLQKILLKEDGELNSSGSTGPCMEYLLHHNLLELLVTLAISDDPPGMRRIVLHFISCTLNKLQAPILAHNSVFPSMQRLLSICNGSHLTPSEKEEICYLFTMAAILRKHPHLVHVFVSSTSQSQERERTNSTSSETSSHLSTGSILLSTTPPLNNLLFRPFVPPVLSREPKLIPITKCDESKSIDEGCDVGDNMSNVDSEEAKDGAAEFILIECLLSYINSPDCEVRLKACQAIMLLVSLPDDRYASIIAKYSSLNEKLSVKLVQLYSEIPLDTDPNNIDDMHVSWGLVAPIAAEREVQCEGWRQAASFFAWLDFCDQIAVESRPAIGISISRSIRKVFLDKEFLPEALPNVLTLATLSKCFKMLVSRSVIQEMGEWLVGDARDPELPNVLTCCVTQALLECCSHEDPTINLEALRLFEVLLEKNDEHIVHCLVLRYVLGRVYFDSTTNMNQIESWSDEEDERERQRSSPEINSSETLNGMGRTLAPSHIEKIIQSFLNVLPPQLRSAPATEGNSYYQYISESQRQYSIVLTACKSFSWPNEAVSDDNHSSDSQPEADSRQFYEGPFLKMIFERIRNLPNQAYEVNLQLTAVISRLALLPHPYIHEFLLNTTIPRHLNADSLLQALLDTSSEMFTRVSVIPNYKAILSATRQRLLGDIPENRDEISGLFESVIVIEELCKELAAIAYVKFHHAT</sequence>
<dbReference type="SUPFAM" id="SSF48371">
    <property type="entry name" value="ARM repeat"/>
    <property type="match status" value="1"/>
</dbReference>
<dbReference type="EMBL" id="GEDC01026299">
    <property type="protein sequence ID" value="JAS10999.1"/>
    <property type="molecule type" value="Transcribed_RNA"/>
</dbReference>
<gene>
    <name evidence="5" type="ORF">g.40541</name>
    <name evidence="4" type="ORF">g.40543</name>
</gene>
<dbReference type="InterPro" id="IPR045668">
    <property type="entry name" value="FHIP_KELAA_motif"/>
</dbReference>
<evidence type="ECO:0000259" key="3">
    <source>
        <dbReference type="Pfam" id="PF19314"/>
    </source>
</evidence>
<dbReference type="PANTHER" id="PTHR21705">
    <property type="entry name" value="RAI16 PROTEIN-RELATED"/>
    <property type="match status" value="1"/>
</dbReference>